<evidence type="ECO:0000313" key="3">
    <source>
        <dbReference type="Proteomes" id="UP001146120"/>
    </source>
</evidence>
<gene>
    <name evidence="2" type="ORF">N0F65_003676</name>
</gene>
<evidence type="ECO:0000256" key="1">
    <source>
        <dbReference type="SAM" id="Phobius"/>
    </source>
</evidence>
<dbReference type="Proteomes" id="UP001146120">
    <property type="component" value="Unassembled WGS sequence"/>
</dbReference>
<name>A0AAV2YQN9_9STRA</name>
<keyword evidence="1" id="KW-1133">Transmembrane helix</keyword>
<comment type="caution">
    <text evidence="2">The sequence shown here is derived from an EMBL/GenBank/DDBJ whole genome shotgun (WGS) entry which is preliminary data.</text>
</comment>
<keyword evidence="1" id="KW-0812">Transmembrane</keyword>
<organism evidence="2 3">
    <name type="scientific">Lagenidium giganteum</name>
    <dbReference type="NCBI Taxonomy" id="4803"/>
    <lineage>
        <taxon>Eukaryota</taxon>
        <taxon>Sar</taxon>
        <taxon>Stramenopiles</taxon>
        <taxon>Oomycota</taxon>
        <taxon>Peronosporomycetes</taxon>
        <taxon>Pythiales</taxon>
        <taxon>Pythiaceae</taxon>
    </lineage>
</organism>
<feature type="transmembrane region" description="Helical" evidence="1">
    <location>
        <begin position="556"/>
        <end position="574"/>
    </location>
</feature>
<dbReference type="AlphaFoldDB" id="A0AAV2YQN9"/>
<proteinExistence type="predicted"/>
<protein>
    <submittedName>
        <fullName evidence="2">Uncharacterized protein</fullName>
    </submittedName>
</protein>
<accession>A0AAV2YQN9</accession>
<sequence>MKHPVTAVSERMRTNELIANTTAKWRRKRTQVFDHELPLSWLRVVGSIVTYLLLCSDIFRSGVGIQKLSQYPSLEPDTYEMYGPWAYPVMTVSANDSQGRDVPVWSYKFDTTSIIWRAFALYYNSTTFPDCLLYQRNCDEEAFERSMLFRMMDELVTSTVAFANPRKQRLEPTSVTIRSLSVFKDTFHHLLVPQLFLPPFRRTNQAIHYSAELLERQKFPMCSTRGTRPSFCYDLWSNFYRSCSIDDPADREVGHVANHIQQRYYDLRAARNDATEQVDMLVLASTEDFHLNIGGVARQLCRYYDVTTIMRVRSCNANGSASCETIYVEDYRYEGGIYGTQVRDWFVMVAVLRCVAQAYCILRLVMLFAGTYAARRQEDKYTNANVRTVVFATLNVIARLPCHGIVYGSPLPTIFYAIAHAIDAPMTYRILYERFMTLGGSGLAFDYLQLAMMCAIQMRNVWLLALGLQLGVYVRTARSWSLPSGVRGLSEFSLSIVSAVTIVAQYRSNSFRDTNVLRVYRVPERKAQAVRNWMEVAHRSAGSVIREGVIIDLKCLVLFLLIWWASTFVIWCGLSLRLGRRRRPMGILSSRTPVPYSAGLLWPTVAISIYWNASVFPVSERTPRASQSSSWVSLRRWTTTIQRSIRKIRPLQRVRTADMGNIGGEWPAELSHRLKYARYQLEGVHERRSDAQAVAAFINLFAMTDLITFWNLRLWRGIDVAYFLHEPTGTICCLPLKTRERDRQSTIPWQEMKLLRVLSSRDMAWADLLNCG</sequence>
<keyword evidence="1" id="KW-0472">Membrane</keyword>
<evidence type="ECO:0000313" key="2">
    <source>
        <dbReference type="EMBL" id="DAZ97312.1"/>
    </source>
</evidence>
<reference evidence="2" key="2">
    <citation type="journal article" date="2023" name="Microbiol Resour">
        <title>Decontamination and Annotation of the Draft Genome Sequence of the Oomycete Lagenidium giganteum ARSEF 373.</title>
        <authorList>
            <person name="Morgan W.R."/>
            <person name="Tartar A."/>
        </authorList>
    </citation>
    <scope>NUCLEOTIDE SEQUENCE</scope>
    <source>
        <strain evidence="2">ARSEF 373</strain>
    </source>
</reference>
<keyword evidence="3" id="KW-1185">Reference proteome</keyword>
<reference evidence="2" key="1">
    <citation type="submission" date="2022-11" db="EMBL/GenBank/DDBJ databases">
        <authorList>
            <person name="Morgan W.R."/>
            <person name="Tartar A."/>
        </authorList>
    </citation>
    <scope>NUCLEOTIDE SEQUENCE</scope>
    <source>
        <strain evidence="2">ARSEF 373</strain>
    </source>
</reference>
<dbReference type="EMBL" id="DAKRPA010000139">
    <property type="protein sequence ID" value="DAZ97312.1"/>
    <property type="molecule type" value="Genomic_DNA"/>
</dbReference>